<comment type="caution">
    <text evidence="2">The sequence shown here is derived from an EMBL/GenBank/DDBJ whole genome shotgun (WGS) entry which is preliminary data.</text>
</comment>
<sequence>MNENSASDVSGVAFQQLRAALAGDTLLGFGDLSESNGLSPRAKAAFVGVATSNTPYTVTNTADSGAGSLREGLNTGADGRIITFAPSIAGQTITTSGLNITQSITIDGGSSGVKVSGGNNNTVFTVNADASDNVSIKGVGIINGNGVGQSGPQVNFSSFPPTFSQNGENAAGGIHSVRGNLNLSNDTFANNTATGGMGADASASQNKAAGAGGNAAGAVYVEPTSTVTASNLIFSNNTATAGAGGAAATGYPVGSNGTADLISNSASVRNAAIQPTPPANNAPCYCTGTGILIWRDGVEIEVAVETLAIGDLVVTAAGTHRPIRWIGSRSYPGLSAPQHDCPVRIKAGAFADGVPARDLLVSPDHALIIDGLFVAAGHLVNGISITRGEAVADLTYWHVELDSHDLLMAENTPAESFLAAPGVRCGFDGVQALDAGAAPIPYAPRTELGRELAALRGRLAHRAVSSDEAADLGPIRAWLDRCLVGADGLLHVGGWAQDTAQPDAPVCLDVMVDGAVVAFAVASEYRADLAAAGVGDGRVGFDLGLDVRLASGVSHVIEVRRSADGALVCAKQIDSVGVWTALLAA</sequence>
<proteinExistence type="predicted"/>
<dbReference type="Proteomes" id="UP001244297">
    <property type="component" value="Unassembled WGS sequence"/>
</dbReference>
<dbReference type="SUPFAM" id="SSF51294">
    <property type="entry name" value="Hedgehog/intein (Hint) domain"/>
    <property type="match status" value="1"/>
</dbReference>
<name>A0ABT8AVL0_9HYPH</name>
<dbReference type="Pfam" id="PF13403">
    <property type="entry name" value="Hint_2"/>
    <property type="match status" value="1"/>
</dbReference>
<reference evidence="3" key="1">
    <citation type="journal article" date="2019" name="Int. J. Syst. Evol. Microbiol.">
        <title>The Global Catalogue of Microorganisms (GCM) 10K type strain sequencing project: providing services to taxonomists for standard genome sequencing and annotation.</title>
        <authorList>
            <consortium name="The Broad Institute Genomics Platform"/>
            <consortium name="The Broad Institute Genome Sequencing Center for Infectious Disease"/>
            <person name="Wu L."/>
            <person name="Ma J."/>
        </authorList>
    </citation>
    <scope>NUCLEOTIDE SEQUENCE [LARGE SCALE GENOMIC DNA]</scope>
    <source>
        <strain evidence="3">CECT 7806</strain>
    </source>
</reference>
<feature type="domain" description="Hedgehog/Intein (Hint)" evidence="1">
    <location>
        <begin position="283"/>
        <end position="419"/>
    </location>
</feature>
<gene>
    <name evidence="2" type="ORF">QWZ18_23705</name>
</gene>
<keyword evidence="3" id="KW-1185">Reference proteome</keyword>
<evidence type="ECO:0000313" key="2">
    <source>
        <dbReference type="EMBL" id="MDN3573610.1"/>
    </source>
</evidence>
<dbReference type="InterPro" id="IPR036844">
    <property type="entry name" value="Hint_dom_sf"/>
</dbReference>
<accession>A0ABT8AVL0</accession>
<evidence type="ECO:0000259" key="1">
    <source>
        <dbReference type="Pfam" id="PF13403"/>
    </source>
</evidence>
<dbReference type="EMBL" id="JAUFPT010000078">
    <property type="protein sequence ID" value="MDN3573610.1"/>
    <property type="molecule type" value="Genomic_DNA"/>
</dbReference>
<dbReference type="InterPro" id="IPR028992">
    <property type="entry name" value="Hedgehog/Intein_dom"/>
</dbReference>
<protein>
    <submittedName>
        <fullName evidence="2">Hint domain-containing protein</fullName>
    </submittedName>
</protein>
<dbReference type="RefSeq" id="WP_238291023.1">
    <property type="nucleotide sequence ID" value="NZ_BPQS01000031.1"/>
</dbReference>
<organism evidence="2 3">
    <name type="scientific">Methylobacterium longum</name>
    <dbReference type="NCBI Taxonomy" id="767694"/>
    <lineage>
        <taxon>Bacteria</taxon>
        <taxon>Pseudomonadati</taxon>
        <taxon>Pseudomonadota</taxon>
        <taxon>Alphaproteobacteria</taxon>
        <taxon>Hyphomicrobiales</taxon>
        <taxon>Methylobacteriaceae</taxon>
        <taxon>Methylobacterium</taxon>
    </lineage>
</organism>
<evidence type="ECO:0000313" key="3">
    <source>
        <dbReference type="Proteomes" id="UP001244297"/>
    </source>
</evidence>